<name>A0A118HBD6_9BURK</name>
<dbReference type="AlphaFoldDB" id="A0A118HBD6"/>
<gene>
    <name evidence="1" type="ORF">WL29_18580</name>
</gene>
<dbReference type="RefSeq" id="WP_059653607.1">
    <property type="nucleotide sequence ID" value="NZ_LOXJ01000014.1"/>
</dbReference>
<proteinExistence type="predicted"/>
<evidence type="ECO:0008006" key="3">
    <source>
        <dbReference type="Google" id="ProtNLM"/>
    </source>
</evidence>
<reference evidence="1 2" key="1">
    <citation type="submission" date="2015-11" db="EMBL/GenBank/DDBJ databases">
        <title>Expanding the genomic diversity of Burkholderia species for the development of highly accurate diagnostics.</title>
        <authorList>
            <person name="Sahl J."/>
            <person name="Keim P."/>
            <person name="Wagner D."/>
        </authorList>
    </citation>
    <scope>NUCLEOTIDE SEQUENCE [LARGE SCALE GENOMIC DNA]</scope>
    <source>
        <strain evidence="1 2">MSMB2087WGS</strain>
    </source>
</reference>
<organism evidence="1 2">
    <name type="scientific">Burkholderia ubonensis</name>
    <dbReference type="NCBI Taxonomy" id="101571"/>
    <lineage>
        <taxon>Bacteria</taxon>
        <taxon>Pseudomonadati</taxon>
        <taxon>Pseudomonadota</taxon>
        <taxon>Betaproteobacteria</taxon>
        <taxon>Burkholderiales</taxon>
        <taxon>Burkholderiaceae</taxon>
        <taxon>Burkholderia</taxon>
        <taxon>Burkholderia cepacia complex</taxon>
    </lineage>
</organism>
<dbReference type="EMBL" id="LPHD01000043">
    <property type="protein sequence ID" value="KWA84782.1"/>
    <property type="molecule type" value="Genomic_DNA"/>
</dbReference>
<evidence type="ECO:0000313" key="1">
    <source>
        <dbReference type="EMBL" id="KWA84782.1"/>
    </source>
</evidence>
<sequence>MRHGRRAGLTRETLLPLSTEKVRALSLENHMALAVVRSGNGDCDQVVCLLRVVYFAFFMRGETASGSDLDLYRRAEAVLDVCIGRAERGGAWTLREDELADVERVLVVHDEQLAAVPKHRYLAAWDRLQRFVTGRGQSPIPQVEIEM</sequence>
<evidence type="ECO:0000313" key="2">
    <source>
        <dbReference type="Proteomes" id="UP000060630"/>
    </source>
</evidence>
<accession>A0A118HBD6</accession>
<protein>
    <recommendedName>
        <fullName evidence="3">Fis family transcriptional regulator</fullName>
    </recommendedName>
</protein>
<dbReference type="Proteomes" id="UP000060630">
    <property type="component" value="Unassembled WGS sequence"/>
</dbReference>
<comment type="caution">
    <text evidence="1">The sequence shown here is derived from an EMBL/GenBank/DDBJ whole genome shotgun (WGS) entry which is preliminary data.</text>
</comment>